<dbReference type="Proteomes" id="UP000054396">
    <property type="component" value="Unassembled WGS sequence"/>
</dbReference>
<evidence type="ECO:0000256" key="1">
    <source>
        <dbReference type="SAM" id="Phobius"/>
    </source>
</evidence>
<accession>A0A0W7WFM4</accession>
<keyword evidence="1" id="KW-0472">Membrane</keyword>
<evidence type="ECO:0000313" key="3">
    <source>
        <dbReference type="Proteomes" id="UP000054396"/>
    </source>
</evidence>
<reference evidence="2 3" key="1">
    <citation type="submission" date="2015-12" db="EMBL/GenBank/DDBJ databases">
        <authorList>
            <person name="Shamseldin A."/>
            <person name="Moawad H."/>
            <person name="Abd El-Rahim W.M."/>
            <person name="Sadowsky M.J."/>
        </authorList>
    </citation>
    <scope>NUCLEOTIDE SEQUENCE [LARGE SCALE GENOMIC DNA]</scope>
    <source>
        <strain evidence="2 3">SJ5A-1</strain>
    </source>
</reference>
<proteinExistence type="predicted"/>
<sequence>MNSAFNVQLAIFKPLWRRVAVVALCIGWALLEVLHGNLFWAMIFGAIGLYCCHQFFIAFDPPEDDED</sequence>
<dbReference type="STRING" id="1685382.AVJ23_17950"/>
<protein>
    <recommendedName>
        <fullName evidence="4">DUF3329 domain-containing protein</fullName>
    </recommendedName>
</protein>
<keyword evidence="1" id="KW-0812">Transmembrane</keyword>
<feature type="transmembrane region" description="Helical" evidence="1">
    <location>
        <begin position="38"/>
        <end position="59"/>
    </location>
</feature>
<comment type="caution">
    <text evidence="2">The sequence shown here is derived from an EMBL/GenBank/DDBJ whole genome shotgun (WGS) entry which is preliminary data.</text>
</comment>
<keyword evidence="1" id="KW-1133">Transmembrane helix</keyword>
<name>A0A0W7WFM4_9RHOB</name>
<dbReference type="EMBL" id="LPXO01000014">
    <property type="protein sequence ID" value="KUF09327.1"/>
    <property type="molecule type" value="Genomic_DNA"/>
</dbReference>
<organism evidence="2 3">
    <name type="scientific">Pseudoponticoccus marisrubri</name>
    <dbReference type="NCBI Taxonomy" id="1685382"/>
    <lineage>
        <taxon>Bacteria</taxon>
        <taxon>Pseudomonadati</taxon>
        <taxon>Pseudomonadota</taxon>
        <taxon>Alphaproteobacteria</taxon>
        <taxon>Rhodobacterales</taxon>
        <taxon>Roseobacteraceae</taxon>
        <taxon>Pseudoponticoccus</taxon>
    </lineage>
</organism>
<evidence type="ECO:0008006" key="4">
    <source>
        <dbReference type="Google" id="ProtNLM"/>
    </source>
</evidence>
<evidence type="ECO:0000313" key="2">
    <source>
        <dbReference type="EMBL" id="KUF09327.1"/>
    </source>
</evidence>
<feature type="transmembrane region" description="Helical" evidence="1">
    <location>
        <begin position="15"/>
        <end position="31"/>
    </location>
</feature>
<dbReference type="AlphaFoldDB" id="A0A0W7WFM4"/>
<gene>
    <name evidence="2" type="ORF">AVJ23_17950</name>
</gene>
<keyword evidence="3" id="KW-1185">Reference proteome</keyword>
<dbReference type="RefSeq" id="WP_058863605.1">
    <property type="nucleotide sequence ID" value="NZ_LPXO01000014.1"/>
</dbReference>
<dbReference type="OrthoDB" id="7362327at2"/>